<evidence type="ECO:0000313" key="14">
    <source>
        <dbReference type="Ensembl" id="ENSSPUP00000010675.1"/>
    </source>
</evidence>
<dbReference type="InterPro" id="IPR013519">
    <property type="entry name" value="Int_alpha_beta-p"/>
</dbReference>
<dbReference type="InterPro" id="IPR029002">
    <property type="entry name" value="PLPC/GPLD1"/>
</dbReference>
<dbReference type="PROSITE" id="PS51470">
    <property type="entry name" value="FG_GAP"/>
    <property type="match status" value="2"/>
</dbReference>
<evidence type="ECO:0000256" key="9">
    <source>
        <dbReference type="ARBA" id="ARBA00023180"/>
    </source>
</evidence>
<evidence type="ECO:0000256" key="10">
    <source>
        <dbReference type="ARBA" id="ARBA00029753"/>
    </source>
</evidence>
<dbReference type="InterPro" id="IPR001028">
    <property type="entry name" value="Gprt_PLipase_D"/>
</dbReference>
<sequence>ASSFRFVSCCKKLPVAKCPCYLNVQLTCGRNQIFYKVVLLHSDALGAFHDVSEDTHWAPFLNTSVHYIRKNYPQPWEEGTEKLVAFLFGIASHMVADVSWHSLGIDQGFLRTMGAIDFHGSYSEAHDAGDFGNFYIYFSKAQMKNQMWYVPVKDLLAIYEDYYGREVITEDTIIDCTYLMFLELFHEYFLGGVDDMAFWSNKIFQLTSHMLETGTSGCFIPENPLFIQCDGTHRKSYRIKQSKMEYHGNITSSLAKTAEKNINHTGKGVYFYMQSWATVSLSKSPMKRNRCHLLEICSGKCVYFSLCSPAVTRTVSYGYEDLIVGAPGYSRLGHVQIGRVYIVYNNESGLPHGNMNLDKKADEVLEGSQPSGRFGSAVAVLDFNEDGVLDLAVGAPSVGSHHLTYKFYTVFGNNGKGRGGEENNSCLSVNLKLTFQKQFSILSANKYLNIKLVSDLSGLLSVLDANWVVKGEMDYAWFGYSLSSLQLQNMTLLQIGSPTWKNCPANLFDTKQNVGKVYGYNPPSTLNQFALFGDKEMGKLGSSLASGFLSVEGIPRQVLVVGAPTRDSTSRIAFISSVLHQAGSALMYDLRDSSKPSLLSIFSGDRRFSRFGGDVHLRDLDNDGLDEVVVASPLRTEDITSVLYGAQAGRIYIYNGNQSISGEVTNNCKSWMSPCPEDWVRKYKITLRLQERSRFGSAVITVKSGEKVRRKHNSNLPACVLPTFVNITL</sequence>
<evidence type="ECO:0000256" key="1">
    <source>
        <dbReference type="ARBA" id="ARBA00004613"/>
    </source>
</evidence>
<reference evidence="14" key="2">
    <citation type="submission" date="2025-09" db="UniProtKB">
        <authorList>
            <consortium name="Ensembl"/>
        </authorList>
    </citation>
    <scope>IDENTIFICATION</scope>
</reference>
<dbReference type="Gene3D" id="2.130.10.130">
    <property type="entry name" value="Integrin alpha, N-terminal"/>
    <property type="match status" value="2"/>
</dbReference>
<keyword evidence="7" id="KW-0677">Repeat</keyword>
<evidence type="ECO:0000313" key="15">
    <source>
        <dbReference type="Proteomes" id="UP000694392"/>
    </source>
</evidence>
<feature type="repeat" description="FG-GAP" evidence="12">
    <location>
        <begin position="360"/>
        <end position="419"/>
    </location>
</feature>
<evidence type="ECO:0000256" key="2">
    <source>
        <dbReference type="ARBA" id="ARBA00008652"/>
    </source>
</evidence>
<dbReference type="PANTHER" id="PTHR23221:SF7">
    <property type="entry name" value="PHOSPHATIDYLINOSITOL-GLYCAN-SPECIFIC PHOSPHOLIPASE D"/>
    <property type="match status" value="1"/>
</dbReference>
<evidence type="ECO:0000256" key="7">
    <source>
        <dbReference type="ARBA" id="ARBA00022737"/>
    </source>
</evidence>
<dbReference type="InterPro" id="IPR013517">
    <property type="entry name" value="FG-GAP"/>
</dbReference>
<accession>A0A8D0GSA4</accession>
<keyword evidence="8" id="KW-0378">Hydrolase</keyword>
<dbReference type="GO" id="GO:0004621">
    <property type="term" value="F:glycosylphosphatidylinositol phospholipase D activity"/>
    <property type="evidence" value="ECO:0007669"/>
    <property type="project" value="UniProtKB-EC"/>
</dbReference>
<keyword evidence="6" id="KW-0732">Signal</keyword>
<dbReference type="AlphaFoldDB" id="A0A8D0GSA4"/>
<organism evidence="14 15">
    <name type="scientific">Sphenodon punctatus</name>
    <name type="common">Tuatara</name>
    <name type="synonym">Hatteria punctata</name>
    <dbReference type="NCBI Taxonomy" id="8508"/>
    <lineage>
        <taxon>Eukaryota</taxon>
        <taxon>Metazoa</taxon>
        <taxon>Chordata</taxon>
        <taxon>Craniata</taxon>
        <taxon>Vertebrata</taxon>
        <taxon>Euteleostomi</taxon>
        <taxon>Lepidosauria</taxon>
        <taxon>Sphenodontia</taxon>
        <taxon>Sphenodontidae</taxon>
        <taxon>Sphenodon</taxon>
    </lineage>
</organism>
<protein>
    <recommendedName>
        <fullName evidence="4">Phosphatidylinositol-glycan-specific phospholipase D</fullName>
        <ecNumber evidence="3">3.1.4.50</ecNumber>
    </recommendedName>
    <alternativeName>
        <fullName evidence="10">Glycosyl-phosphatidylinositol-specific phospholipase D</fullName>
    </alternativeName>
</protein>
<dbReference type="InterPro" id="IPR028994">
    <property type="entry name" value="Integrin_alpha_N"/>
</dbReference>
<evidence type="ECO:0000256" key="6">
    <source>
        <dbReference type="ARBA" id="ARBA00022729"/>
    </source>
</evidence>
<gene>
    <name evidence="14" type="primary">GPLD1</name>
</gene>
<evidence type="ECO:0000256" key="4">
    <source>
        <dbReference type="ARBA" id="ARBA00015988"/>
    </source>
</evidence>
<keyword evidence="5" id="KW-0964">Secreted</keyword>
<dbReference type="SUPFAM" id="SSF69318">
    <property type="entry name" value="Integrin alpha N-terminal domain"/>
    <property type="match status" value="1"/>
</dbReference>
<evidence type="ECO:0000256" key="5">
    <source>
        <dbReference type="ARBA" id="ARBA00022525"/>
    </source>
</evidence>
<dbReference type="Proteomes" id="UP000694392">
    <property type="component" value="Unplaced"/>
</dbReference>
<dbReference type="EC" id="3.1.4.50" evidence="3"/>
<comment type="catalytic activity">
    <reaction evidence="11">
        <text>a 6-(alpha-D-glucosaminyl)-1-(1,2-diacyl-sn-glycero-3-phospho)-1D-myo-inositol + H2O = 6-(alpha-D-glucosaminyl)-1D-myo-inositol + a 1,2-diacyl-sn-glycero-3-phosphate + H(+)</text>
        <dbReference type="Rhea" id="RHEA:10832"/>
        <dbReference type="ChEBI" id="CHEBI:15377"/>
        <dbReference type="ChEBI" id="CHEBI:15378"/>
        <dbReference type="ChEBI" id="CHEBI:57997"/>
        <dbReference type="ChEBI" id="CHEBI:58608"/>
        <dbReference type="ChEBI" id="CHEBI:58700"/>
        <dbReference type="EC" id="3.1.4.50"/>
    </reaction>
</comment>
<name>A0A8D0GSA4_SPHPU</name>
<keyword evidence="9" id="KW-0325">Glycoprotein</keyword>
<dbReference type="PANTHER" id="PTHR23221">
    <property type="entry name" value="GLYCOSYLPHOSPHATIDYLINOSITOL PHOSPHOLIPASE D"/>
    <property type="match status" value="1"/>
</dbReference>
<evidence type="ECO:0000256" key="12">
    <source>
        <dbReference type="PROSITE-ProRule" id="PRU00803"/>
    </source>
</evidence>
<dbReference type="GeneTree" id="ENSGT00390000013522"/>
<evidence type="ECO:0000256" key="11">
    <source>
        <dbReference type="ARBA" id="ARBA00093237"/>
    </source>
</evidence>
<evidence type="ECO:0000256" key="8">
    <source>
        <dbReference type="ARBA" id="ARBA00022801"/>
    </source>
</evidence>
<evidence type="ECO:0000259" key="13">
    <source>
        <dbReference type="Pfam" id="PF00882"/>
    </source>
</evidence>
<reference evidence="14" key="1">
    <citation type="submission" date="2025-08" db="UniProtKB">
        <authorList>
            <consortium name="Ensembl"/>
        </authorList>
    </citation>
    <scope>IDENTIFICATION</scope>
</reference>
<dbReference type="GO" id="GO:0031012">
    <property type="term" value="C:extracellular matrix"/>
    <property type="evidence" value="ECO:0007669"/>
    <property type="project" value="TreeGrafter"/>
</dbReference>
<feature type="repeat" description="FG-GAP" evidence="12">
    <location>
        <begin position="597"/>
        <end position="663"/>
    </location>
</feature>
<comment type="similarity">
    <text evidence="2">Belongs to the GPLD1 family.</text>
</comment>
<keyword evidence="15" id="KW-1185">Reference proteome</keyword>
<proteinExistence type="inferred from homology"/>
<dbReference type="PRINTS" id="PR00718">
    <property type="entry name" value="PHPHLIPASED"/>
</dbReference>
<dbReference type="GO" id="GO:0005615">
    <property type="term" value="C:extracellular space"/>
    <property type="evidence" value="ECO:0007669"/>
    <property type="project" value="TreeGrafter"/>
</dbReference>
<dbReference type="Pfam" id="PF00882">
    <property type="entry name" value="Zn_dep_PLPC"/>
    <property type="match status" value="1"/>
</dbReference>
<dbReference type="SMART" id="SM00191">
    <property type="entry name" value="Int_alpha"/>
    <property type="match status" value="4"/>
</dbReference>
<feature type="domain" description="Phospholipase C/D" evidence="13">
    <location>
        <begin position="47"/>
        <end position="174"/>
    </location>
</feature>
<dbReference type="Ensembl" id="ENSSPUT00000011391.1">
    <property type="protein sequence ID" value="ENSSPUP00000010675.1"/>
    <property type="gene ID" value="ENSSPUG00000007799.1"/>
</dbReference>
<comment type="subcellular location">
    <subcellularLocation>
        <location evidence="1">Secreted</location>
    </subcellularLocation>
</comment>
<dbReference type="Pfam" id="PF01839">
    <property type="entry name" value="FG-GAP"/>
    <property type="match status" value="2"/>
</dbReference>
<evidence type="ECO:0000256" key="3">
    <source>
        <dbReference type="ARBA" id="ARBA00012284"/>
    </source>
</evidence>